<evidence type="ECO:0000256" key="7">
    <source>
        <dbReference type="ARBA" id="ARBA00048117"/>
    </source>
</evidence>
<evidence type="ECO:0000256" key="4">
    <source>
        <dbReference type="ARBA" id="ARBA00022723"/>
    </source>
</evidence>
<organism evidence="9 10">
    <name type="scientific">Fusibacter bizertensis</name>
    <dbReference type="NCBI Taxonomy" id="1488331"/>
    <lineage>
        <taxon>Bacteria</taxon>
        <taxon>Bacillati</taxon>
        <taxon>Bacillota</taxon>
        <taxon>Clostridia</taxon>
        <taxon>Eubacteriales</taxon>
        <taxon>Eubacteriales Family XII. Incertae Sedis</taxon>
        <taxon>Fusibacter</taxon>
    </lineage>
</organism>
<dbReference type="PANTHER" id="PTHR11735:SF6">
    <property type="entry name" value="TRNA N6-ADENOSINE THREONYLCARBAMOYLTRANSFERASE, MITOCHONDRIAL"/>
    <property type="match status" value="1"/>
</dbReference>
<evidence type="ECO:0000313" key="10">
    <source>
        <dbReference type="Proteomes" id="UP001158045"/>
    </source>
</evidence>
<keyword evidence="3" id="KW-0819">tRNA processing</keyword>
<dbReference type="Gene3D" id="3.30.420.40">
    <property type="match status" value="2"/>
</dbReference>
<evidence type="ECO:0000256" key="6">
    <source>
        <dbReference type="ARBA" id="ARBA00023315"/>
    </source>
</evidence>
<dbReference type="InterPro" id="IPR017861">
    <property type="entry name" value="KAE1/TsaD"/>
</dbReference>
<dbReference type="EMBL" id="JARYZI010000001">
    <property type="protein sequence ID" value="MDH8677081.1"/>
    <property type="molecule type" value="Genomic_DNA"/>
</dbReference>
<dbReference type="Proteomes" id="UP001158045">
    <property type="component" value="Unassembled WGS sequence"/>
</dbReference>
<keyword evidence="4" id="KW-0479">Metal-binding</keyword>
<sequence>MILGIDTSCYTTSMVTLSIESGSPTYEKNQNLTVKPGERGLRQSEGFFQHVHKLAETFDDLVKHVSPGQIKAIAVSSRPRPQDQSYMPVFQAGLLFANNLANALGVPLYRYSHQEGHLMAAIYSAKISKIPKQFYGLHISGGTTELLYVSAIEDGFSVDCIGGTLDLNFGQLIDRIGVKLGFSFPCGKEMDLMAQSENHKDFFKVKLKDSEHFNISGLENKYLTLIETNSASYCCRHIFNTIGWLLSQLIEPLNHKEIVVFSGGVASNSIVRAIIENNFKNRKVYFAMPEYARDNALGIAELGRLQYIGERNV</sequence>
<keyword evidence="6" id="KW-0012">Acyltransferase</keyword>
<keyword evidence="10" id="KW-1185">Reference proteome</keyword>
<keyword evidence="2" id="KW-0808">Transferase</keyword>
<protein>
    <recommendedName>
        <fullName evidence="1">N(6)-L-threonylcarbamoyladenine synthase</fullName>
        <ecNumber evidence="1">2.3.1.234</ecNumber>
    </recommendedName>
</protein>
<name>A0ABT6N9J3_9FIRM</name>
<dbReference type="PRINTS" id="PR00789">
    <property type="entry name" value="OSIALOPTASE"/>
</dbReference>
<accession>A0ABT6N9J3</accession>
<evidence type="ECO:0000259" key="8">
    <source>
        <dbReference type="Pfam" id="PF00814"/>
    </source>
</evidence>
<dbReference type="SUPFAM" id="SSF53067">
    <property type="entry name" value="Actin-like ATPase domain"/>
    <property type="match status" value="1"/>
</dbReference>
<evidence type="ECO:0000256" key="2">
    <source>
        <dbReference type="ARBA" id="ARBA00022679"/>
    </source>
</evidence>
<dbReference type="Pfam" id="PF00814">
    <property type="entry name" value="TsaD"/>
    <property type="match status" value="1"/>
</dbReference>
<proteinExistence type="predicted"/>
<evidence type="ECO:0000256" key="3">
    <source>
        <dbReference type="ARBA" id="ARBA00022694"/>
    </source>
</evidence>
<evidence type="ECO:0000256" key="1">
    <source>
        <dbReference type="ARBA" id="ARBA00012156"/>
    </source>
</evidence>
<evidence type="ECO:0000256" key="5">
    <source>
        <dbReference type="ARBA" id="ARBA00023004"/>
    </source>
</evidence>
<dbReference type="InterPro" id="IPR043129">
    <property type="entry name" value="ATPase_NBD"/>
</dbReference>
<keyword evidence="5" id="KW-0408">Iron</keyword>
<comment type="caution">
    <text evidence="9">The sequence shown here is derived from an EMBL/GenBank/DDBJ whole genome shotgun (WGS) entry which is preliminary data.</text>
</comment>
<feature type="domain" description="Gcp-like" evidence="8">
    <location>
        <begin position="49"/>
        <end position="300"/>
    </location>
</feature>
<evidence type="ECO:0000313" key="9">
    <source>
        <dbReference type="EMBL" id="MDH8677081.1"/>
    </source>
</evidence>
<reference evidence="9 10" key="1">
    <citation type="submission" date="2023-04" db="EMBL/GenBank/DDBJ databases">
        <title>Fusibacter bizertensis strain WBS, isolated from littoral bottom sediments of the Arctic seas - biochemical and genomic analysis.</title>
        <authorList>
            <person name="Brioukhanov A.L."/>
        </authorList>
    </citation>
    <scope>NUCLEOTIDE SEQUENCE [LARGE SCALE GENOMIC DNA]</scope>
    <source>
        <strain evidence="9 10">WBS</strain>
    </source>
</reference>
<dbReference type="RefSeq" id="WP_281092877.1">
    <property type="nucleotide sequence ID" value="NZ_JARYZI010000001.1"/>
</dbReference>
<dbReference type="PANTHER" id="PTHR11735">
    <property type="entry name" value="TRNA N6-ADENOSINE THREONYLCARBAMOYLTRANSFERASE"/>
    <property type="match status" value="1"/>
</dbReference>
<gene>
    <name evidence="9" type="ORF">QE109_02915</name>
</gene>
<dbReference type="EC" id="2.3.1.234" evidence="1"/>
<dbReference type="InterPro" id="IPR000905">
    <property type="entry name" value="Gcp-like_dom"/>
</dbReference>
<comment type="catalytic activity">
    <reaction evidence="7">
        <text>L-threonylcarbamoyladenylate + adenosine(37) in tRNA = N(6)-L-threonylcarbamoyladenosine(37) in tRNA + AMP + H(+)</text>
        <dbReference type="Rhea" id="RHEA:37059"/>
        <dbReference type="Rhea" id="RHEA-COMP:10162"/>
        <dbReference type="Rhea" id="RHEA-COMP:10163"/>
        <dbReference type="ChEBI" id="CHEBI:15378"/>
        <dbReference type="ChEBI" id="CHEBI:73682"/>
        <dbReference type="ChEBI" id="CHEBI:74411"/>
        <dbReference type="ChEBI" id="CHEBI:74418"/>
        <dbReference type="ChEBI" id="CHEBI:456215"/>
        <dbReference type="EC" id="2.3.1.234"/>
    </reaction>
</comment>